<gene>
    <name evidence="1" type="ORF">BED47_01770</name>
</gene>
<comment type="caution">
    <text evidence="1">The sequence shown here is derived from an EMBL/GenBank/DDBJ whole genome shotgun (WGS) entry which is preliminary data.</text>
</comment>
<evidence type="ECO:0000313" key="2">
    <source>
        <dbReference type="Proteomes" id="UP000094580"/>
    </source>
</evidence>
<evidence type="ECO:0000313" key="1">
    <source>
        <dbReference type="EMBL" id="ODG93924.1"/>
    </source>
</evidence>
<organism evidence="1 2">
    <name type="scientific">Gottfriedia luciferensis</name>
    <dbReference type="NCBI Taxonomy" id="178774"/>
    <lineage>
        <taxon>Bacteria</taxon>
        <taxon>Bacillati</taxon>
        <taxon>Bacillota</taxon>
        <taxon>Bacilli</taxon>
        <taxon>Bacillales</taxon>
        <taxon>Bacillaceae</taxon>
        <taxon>Gottfriedia</taxon>
    </lineage>
</organism>
<protein>
    <submittedName>
        <fullName evidence="1">Uncharacterized protein</fullName>
    </submittedName>
</protein>
<reference evidence="1 2" key="1">
    <citation type="submission" date="2016-07" db="EMBL/GenBank/DDBJ databases">
        <authorList>
            <person name="Townsley L."/>
            <person name="Shank E.A."/>
        </authorList>
    </citation>
    <scope>NUCLEOTIDE SEQUENCE [LARGE SCALE GENOMIC DNA]</scope>
    <source>
        <strain evidence="1 2">CH01</strain>
    </source>
</reference>
<dbReference type="EMBL" id="MDKC01000001">
    <property type="protein sequence ID" value="ODG93924.1"/>
    <property type="molecule type" value="Genomic_DNA"/>
</dbReference>
<sequence length="162" mass="19372">MNTITEVFYSPYEVFQALSALQDEYNWLITDTDFYFEEFSETIENYRIKNRDNDILEIYWIPHKNISKITEHKYFGLSWGVFSAFPKNEKIELSNLEIIPFADGNPSFWVPNPKTQHPKALFEIVFWDSSYNLLISKDENISRIFRNAFEGWKDLNLYNVEI</sequence>
<proteinExistence type="predicted"/>
<dbReference type="RefSeq" id="WP_069032103.1">
    <property type="nucleotide sequence ID" value="NZ_MDKC01000001.1"/>
</dbReference>
<dbReference type="Proteomes" id="UP000094580">
    <property type="component" value="Unassembled WGS sequence"/>
</dbReference>
<name>A0ABX2ZZY1_9BACI</name>
<accession>A0ABX2ZZY1</accession>
<keyword evidence="2" id="KW-1185">Reference proteome</keyword>